<protein>
    <submittedName>
        <fullName evidence="2">Uncharacterized protein</fullName>
    </submittedName>
</protein>
<dbReference type="InParanoid" id="A0A369KBU8"/>
<dbReference type="Proteomes" id="UP000076154">
    <property type="component" value="Unassembled WGS sequence"/>
</dbReference>
<proteinExistence type="predicted"/>
<accession>A0A369KBU8</accession>
<sequence length="102" mass="11165">MRLRETDPESMSRGSDPKSSSKEESKTKTSKKAQKERLEGSSPKLPNEIDSGSFVVSEPSHINLDSGMDFGLSALSTAGCAHPPPILDQQNRLFDIRFIGML</sequence>
<dbReference type="EMBL" id="LUEZ02000001">
    <property type="protein sequence ID" value="RDB31062.1"/>
    <property type="molecule type" value="Genomic_DNA"/>
</dbReference>
<keyword evidence="3" id="KW-1185">Reference proteome</keyword>
<comment type="caution">
    <text evidence="2">The sequence shown here is derived from an EMBL/GenBank/DDBJ whole genome shotgun (WGS) entry which is preliminary data.</text>
</comment>
<reference evidence="2" key="1">
    <citation type="submission" date="2018-04" db="EMBL/GenBank/DDBJ databases">
        <title>Whole genome sequencing of Hypsizygus marmoreus.</title>
        <authorList>
            <person name="Choi I.-G."/>
            <person name="Min B."/>
            <person name="Kim J.-G."/>
            <person name="Kim S."/>
            <person name="Oh Y.-L."/>
            <person name="Kong W.-S."/>
            <person name="Park H."/>
            <person name="Jeong J."/>
            <person name="Song E.-S."/>
        </authorList>
    </citation>
    <scope>NUCLEOTIDE SEQUENCE [LARGE SCALE GENOMIC DNA]</scope>
    <source>
        <strain evidence="2">51987-8</strain>
    </source>
</reference>
<name>A0A369KBU8_HYPMA</name>
<evidence type="ECO:0000256" key="1">
    <source>
        <dbReference type="SAM" id="MobiDB-lite"/>
    </source>
</evidence>
<dbReference type="AlphaFoldDB" id="A0A369KBU8"/>
<gene>
    <name evidence="2" type="ORF">Hypma_000015</name>
</gene>
<feature type="compositionally biased region" description="Basic and acidic residues" evidence="1">
    <location>
        <begin position="15"/>
        <end position="39"/>
    </location>
</feature>
<organism evidence="2 3">
    <name type="scientific">Hypsizygus marmoreus</name>
    <name type="common">White beech mushroom</name>
    <name type="synonym">Agaricus marmoreus</name>
    <dbReference type="NCBI Taxonomy" id="39966"/>
    <lineage>
        <taxon>Eukaryota</taxon>
        <taxon>Fungi</taxon>
        <taxon>Dikarya</taxon>
        <taxon>Basidiomycota</taxon>
        <taxon>Agaricomycotina</taxon>
        <taxon>Agaricomycetes</taxon>
        <taxon>Agaricomycetidae</taxon>
        <taxon>Agaricales</taxon>
        <taxon>Tricholomatineae</taxon>
        <taxon>Lyophyllaceae</taxon>
        <taxon>Hypsizygus</taxon>
    </lineage>
</organism>
<evidence type="ECO:0000313" key="2">
    <source>
        <dbReference type="EMBL" id="RDB31062.1"/>
    </source>
</evidence>
<feature type="region of interest" description="Disordered" evidence="1">
    <location>
        <begin position="1"/>
        <end position="53"/>
    </location>
</feature>
<evidence type="ECO:0000313" key="3">
    <source>
        <dbReference type="Proteomes" id="UP000076154"/>
    </source>
</evidence>